<evidence type="ECO:0000256" key="3">
    <source>
        <dbReference type="ARBA" id="ARBA00022552"/>
    </source>
</evidence>
<dbReference type="GO" id="GO:0005737">
    <property type="term" value="C:cytoplasm"/>
    <property type="evidence" value="ECO:0007669"/>
    <property type="project" value="UniProtKB-SubCell"/>
</dbReference>
<feature type="binding site" evidence="7">
    <location>
        <position position="82"/>
    </location>
    <ligand>
        <name>S-adenosyl-L-methionine</name>
        <dbReference type="ChEBI" id="CHEBI:59789"/>
    </ligand>
</feature>
<comment type="subcellular location">
    <subcellularLocation>
        <location evidence="7">Cytoplasm</location>
    </subcellularLocation>
</comment>
<dbReference type="Gene3D" id="3.40.50.150">
    <property type="entry name" value="Vaccinia Virus protein VP39"/>
    <property type="match status" value="1"/>
</dbReference>
<name>A0A1Z5ICJ6_9LACO</name>
<comment type="function">
    <text evidence="7">Specifically methylates the N4 position of cytidine in position 1402 (C1402) of 16S rRNA.</text>
</comment>
<keyword evidence="6 7" id="KW-0949">S-adenosyl-L-methionine</keyword>
<comment type="caution">
    <text evidence="8">The sequence shown here is derived from an EMBL/GenBank/DDBJ whole genome shotgun (WGS) entry which is preliminary data.</text>
</comment>
<feature type="binding site" evidence="7">
    <location>
        <begin position="34"/>
        <end position="36"/>
    </location>
    <ligand>
        <name>S-adenosyl-L-methionine</name>
        <dbReference type="ChEBI" id="CHEBI:59789"/>
    </ligand>
</feature>
<dbReference type="PANTHER" id="PTHR11265:SF0">
    <property type="entry name" value="12S RRNA N4-METHYLCYTIDINE METHYLTRANSFERASE"/>
    <property type="match status" value="1"/>
</dbReference>
<feature type="binding site" evidence="7">
    <location>
        <position position="53"/>
    </location>
    <ligand>
        <name>S-adenosyl-L-methionine</name>
        <dbReference type="ChEBI" id="CHEBI:59789"/>
    </ligand>
</feature>
<dbReference type="InterPro" id="IPR023397">
    <property type="entry name" value="SAM-dep_MeTrfase_MraW_recog"/>
</dbReference>
<dbReference type="Pfam" id="PF01795">
    <property type="entry name" value="Methyltransf_5"/>
    <property type="match status" value="1"/>
</dbReference>
<dbReference type="GO" id="GO:0071424">
    <property type="term" value="F:rRNA (cytosine-N4-)-methyltransferase activity"/>
    <property type="evidence" value="ECO:0007669"/>
    <property type="project" value="UniProtKB-UniRule"/>
</dbReference>
<keyword evidence="4 7" id="KW-0489">Methyltransferase</keyword>
<reference evidence="8 9" key="1">
    <citation type="submission" date="2015-11" db="EMBL/GenBank/DDBJ databases">
        <title>Draft genome sequences of new species of the genus Lactobacillus isolated from orchardgrass silage.</title>
        <authorList>
            <person name="Tohno M."/>
            <person name="Tanizawa Y."/>
            <person name="Arita M."/>
        </authorList>
    </citation>
    <scope>NUCLEOTIDE SEQUENCE [LARGE SCALE GENOMIC DNA]</scope>
    <source>
        <strain evidence="8 9">IWT30</strain>
    </source>
</reference>
<comment type="catalytic activity">
    <reaction evidence="7">
        <text>cytidine(1402) in 16S rRNA + S-adenosyl-L-methionine = N(4)-methylcytidine(1402) in 16S rRNA + S-adenosyl-L-homocysteine + H(+)</text>
        <dbReference type="Rhea" id="RHEA:42928"/>
        <dbReference type="Rhea" id="RHEA-COMP:10286"/>
        <dbReference type="Rhea" id="RHEA-COMP:10287"/>
        <dbReference type="ChEBI" id="CHEBI:15378"/>
        <dbReference type="ChEBI" id="CHEBI:57856"/>
        <dbReference type="ChEBI" id="CHEBI:59789"/>
        <dbReference type="ChEBI" id="CHEBI:74506"/>
        <dbReference type="ChEBI" id="CHEBI:82748"/>
        <dbReference type="EC" id="2.1.1.199"/>
    </reaction>
</comment>
<gene>
    <name evidence="8" type="primary">mraW</name>
    <name evidence="7" type="synonym">rsmH</name>
    <name evidence="8" type="ORF">IWT30_01324</name>
</gene>
<evidence type="ECO:0000313" key="8">
    <source>
        <dbReference type="EMBL" id="GAW99355.1"/>
    </source>
</evidence>
<comment type="similarity">
    <text evidence="1 7">Belongs to the methyltransferase superfamily. RsmH family.</text>
</comment>
<dbReference type="InterPro" id="IPR029063">
    <property type="entry name" value="SAM-dependent_MTases_sf"/>
</dbReference>
<sequence>MAEFHHRTVLLNEAVHELNIQPDGTYVDCTLGGGGHTHKILTELTTGHLYSFDQDQTAIDYNTEQLATDIEANRLTLIHANFRDLKKSLAEQQVDGVDGILYDLGVSSPQFDDAERGFSYRYDAPLDMRMDQSAPLNAQIVVNEWSYQDLVRIFYRYGEEKFAKSIARRIETVRAEKPVETTGELVEVIKEAIPAAARRHGGHPAKKVFQAIRIAVNDELSALEASLEQALTQLNPGGRICVITFQSLEDRLVKTMFKEKSSLPDLPAGLPVIPDNMQPDFKLVTRKPILPAEDELAENHRAHSAKLRVIERK</sequence>
<keyword evidence="3 7" id="KW-0698">rRNA processing</keyword>
<dbReference type="AlphaFoldDB" id="A0A1Z5ICJ6"/>
<dbReference type="SUPFAM" id="SSF81799">
    <property type="entry name" value="Putative methyltransferase TM0872, insert domain"/>
    <property type="match status" value="1"/>
</dbReference>
<evidence type="ECO:0000256" key="4">
    <source>
        <dbReference type="ARBA" id="ARBA00022603"/>
    </source>
</evidence>
<proteinExistence type="inferred from homology"/>
<dbReference type="Proteomes" id="UP000198374">
    <property type="component" value="Unassembled WGS sequence"/>
</dbReference>
<keyword evidence="2 7" id="KW-0963">Cytoplasm</keyword>
<evidence type="ECO:0000256" key="7">
    <source>
        <dbReference type="HAMAP-Rule" id="MF_01007"/>
    </source>
</evidence>
<evidence type="ECO:0000256" key="6">
    <source>
        <dbReference type="ARBA" id="ARBA00022691"/>
    </source>
</evidence>
<dbReference type="GO" id="GO:0070475">
    <property type="term" value="P:rRNA base methylation"/>
    <property type="evidence" value="ECO:0007669"/>
    <property type="project" value="UniProtKB-UniRule"/>
</dbReference>
<dbReference type="OrthoDB" id="9806637at2"/>
<organism evidence="8 9">
    <name type="scientific">Secundilactobacillus mixtipabuli</name>
    <dbReference type="NCBI Taxonomy" id="1435342"/>
    <lineage>
        <taxon>Bacteria</taxon>
        <taxon>Bacillati</taxon>
        <taxon>Bacillota</taxon>
        <taxon>Bacilli</taxon>
        <taxon>Lactobacillales</taxon>
        <taxon>Lactobacillaceae</taxon>
        <taxon>Secundilactobacillus</taxon>
    </lineage>
</organism>
<evidence type="ECO:0000256" key="1">
    <source>
        <dbReference type="ARBA" id="ARBA00010396"/>
    </source>
</evidence>
<protein>
    <recommendedName>
        <fullName evidence="7">Ribosomal RNA small subunit methyltransferase H</fullName>
        <ecNumber evidence="7">2.1.1.199</ecNumber>
    </recommendedName>
    <alternativeName>
        <fullName evidence="7">16S rRNA m(4)C1402 methyltransferase</fullName>
    </alternativeName>
    <alternativeName>
        <fullName evidence="7">rRNA (cytosine-N(4)-)-methyltransferase RsmH</fullName>
    </alternativeName>
</protein>
<dbReference type="EC" id="2.1.1.199" evidence="7"/>
<feature type="binding site" evidence="7">
    <location>
        <position position="103"/>
    </location>
    <ligand>
        <name>S-adenosyl-L-methionine</name>
        <dbReference type="ChEBI" id="CHEBI:59789"/>
    </ligand>
</feature>
<evidence type="ECO:0000313" key="9">
    <source>
        <dbReference type="Proteomes" id="UP000198374"/>
    </source>
</evidence>
<dbReference type="PANTHER" id="PTHR11265">
    <property type="entry name" value="S-ADENOSYL-METHYLTRANSFERASE MRAW"/>
    <property type="match status" value="1"/>
</dbReference>
<dbReference type="EMBL" id="BCMF01000006">
    <property type="protein sequence ID" value="GAW99355.1"/>
    <property type="molecule type" value="Genomic_DNA"/>
</dbReference>
<dbReference type="NCBIfam" id="TIGR00006">
    <property type="entry name" value="16S rRNA (cytosine(1402)-N(4))-methyltransferase RsmH"/>
    <property type="match status" value="1"/>
</dbReference>
<evidence type="ECO:0000256" key="2">
    <source>
        <dbReference type="ARBA" id="ARBA00022490"/>
    </source>
</evidence>
<dbReference type="PIRSF" id="PIRSF004486">
    <property type="entry name" value="MraW"/>
    <property type="match status" value="1"/>
</dbReference>
<dbReference type="SUPFAM" id="SSF53335">
    <property type="entry name" value="S-adenosyl-L-methionine-dependent methyltransferases"/>
    <property type="match status" value="1"/>
</dbReference>
<keyword evidence="5 7" id="KW-0808">Transferase</keyword>
<dbReference type="InterPro" id="IPR002903">
    <property type="entry name" value="RsmH"/>
</dbReference>
<dbReference type="HAMAP" id="MF_01007">
    <property type="entry name" value="16SrRNA_methyltr_H"/>
    <property type="match status" value="1"/>
</dbReference>
<feature type="binding site" evidence="7">
    <location>
        <position position="110"/>
    </location>
    <ligand>
        <name>S-adenosyl-L-methionine</name>
        <dbReference type="ChEBI" id="CHEBI:59789"/>
    </ligand>
</feature>
<accession>A0A1Z5ICJ6</accession>
<dbReference type="RefSeq" id="WP_089109154.1">
    <property type="nucleotide sequence ID" value="NZ_BCMF01000006.1"/>
</dbReference>
<keyword evidence="9" id="KW-1185">Reference proteome</keyword>
<evidence type="ECO:0000256" key="5">
    <source>
        <dbReference type="ARBA" id="ARBA00022679"/>
    </source>
</evidence>
<dbReference type="FunFam" id="1.10.150.170:FF:000001">
    <property type="entry name" value="Ribosomal RNA small subunit methyltransferase H"/>
    <property type="match status" value="1"/>
</dbReference>
<dbReference type="Gene3D" id="1.10.150.170">
    <property type="entry name" value="Putative methyltransferase TM0872, insert domain"/>
    <property type="match status" value="1"/>
</dbReference>